<organism evidence="7 8">
    <name type="scientific">Citrus x changshan-huyou</name>
    <dbReference type="NCBI Taxonomy" id="2935761"/>
    <lineage>
        <taxon>Eukaryota</taxon>
        <taxon>Viridiplantae</taxon>
        <taxon>Streptophyta</taxon>
        <taxon>Embryophyta</taxon>
        <taxon>Tracheophyta</taxon>
        <taxon>Spermatophyta</taxon>
        <taxon>Magnoliopsida</taxon>
        <taxon>eudicotyledons</taxon>
        <taxon>Gunneridae</taxon>
        <taxon>Pentapetalae</taxon>
        <taxon>rosids</taxon>
        <taxon>malvids</taxon>
        <taxon>Sapindales</taxon>
        <taxon>Rutaceae</taxon>
        <taxon>Aurantioideae</taxon>
        <taxon>Citrus</taxon>
    </lineage>
</organism>
<evidence type="ECO:0000256" key="4">
    <source>
        <dbReference type="ARBA" id="ARBA00024884"/>
    </source>
</evidence>
<dbReference type="GO" id="GO:0009691">
    <property type="term" value="P:cytokinin biosynthetic process"/>
    <property type="evidence" value="ECO:0007669"/>
    <property type="project" value="UniProtKB-KW"/>
</dbReference>
<evidence type="ECO:0000256" key="6">
    <source>
        <dbReference type="ARBA" id="ARBA00049153"/>
    </source>
</evidence>
<evidence type="ECO:0000256" key="1">
    <source>
        <dbReference type="ARBA" id="ARBA00006763"/>
    </source>
</evidence>
<dbReference type="Gene3D" id="3.40.50.450">
    <property type="match status" value="1"/>
</dbReference>
<dbReference type="Proteomes" id="UP001428341">
    <property type="component" value="Unassembled WGS sequence"/>
</dbReference>
<comment type="caution">
    <text evidence="7">The sequence shown here is derived from an EMBL/GenBank/DDBJ whole genome shotgun (WGS) entry which is preliminary data.</text>
</comment>
<evidence type="ECO:0000313" key="8">
    <source>
        <dbReference type="Proteomes" id="UP001428341"/>
    </source>
</evidence>
<evidence type="ECO:0000313" key="7">
    <source>
        <dbReference type="EMBL" id="KAK9199408.1"/>
    </source>
</evidence>
<comment type="similarity">
    <text evidence="1">Belongs to the LOG family.</text>
</comment>
<reference evidence="7 8" key="1">
    <citation type="submission" date="2024-05" db="EMBL/GenBank/DDBJ databases">
        <title>Haplotype-resolved chromosome-level genome assembly of Huyou (Citrus changshanensis).</title>
        <authorList>
            <person name="Miao C."/>
            <person name="Chen W."/>
            <person name="Wu Y."/>
            <person name="Wang L."/>
            <person name="Zhao S."/>
            <person name="Grierson D."/>
            <person name="Xu C."/>
            <person name="Chen K."/>
        </authorList>
    </citation>
    <scope>NUCLEOTIDE SEQUENCE [LARGE SCALE GENOMIC DNA]</scope>
    <source>
        <strain evidence="7">01-14</strain>
        <tissue evidence="7">Leaf</tissue>
    </source>
</reference>
<dbReference type="Pfam" id="PF03641">
    <property type="entry name" value="Lysine_decarbox"/>
    <property type="match status" value="1"/>
</dbReference>
<name>A0AAP0M8N7_9ROSI</name>
<comment type="catalytic activity">
    <reaction evidence="5">
        <text>N(6)-(dimethylallyl)adenosine 5'-phosphate + H2O = N(6)-dimethylallyladenine + D-ribose 5-phosphate</text>
        <dbReference type="Rhea" id="RHEA:48560"/>
        <dbReference type="ChEBI" id="CHEBI:15377"/>
        <dbReference type="ChEBI" id="CHEBI:17660"/>
        <dbReference type="ChEBI" id="CHEBI:57526"/>
        <dbReference type="ChEBI" id="CHEBI:78346"/>
        <dbReference type="EC" id="3.2.2.n1"/>
    </reaction>
</comment>
<evidence type="ECO:0000256" key="2">
    <source>
        <dbReference type="ARBA" id="ARBA00012205"/>
    </source>
</evidence>
<dbReference type="PANTHER" id="PTHR31223:SF70">
    <property type="entry name" value="LOG FAMILY PROTEIN YJL055W"/>
    <property type="match status" value="1"/>
</dbReference>
<dbReference type="InterPro" id="IPR031100">
    <property type="entry name" value="LOG_fam"/>
</dbReference>
<accession>A0AAP0M8N7</accession>
<dbReference type="SUPFAM" id="SSF102405">
    <property type="entry name" value="MCP/YpsA-like"/>
    <property type="match status" value="1"/>
</dbReference>
<comment type="function">
    <text evidence="4">Cytokinin-activating enzyme working in the direct activation pathway. Phosphoribohydrolase that converts inactive cytokinin nucleotides to the biologically active free-base forms.</text>
</comment>
<proteinExistence type="inferred from homology"/>
<dbReference type="GO" id="GO:0016799">
    <property type="term" value="F:hydrolase activity, hydrolyzing N-glycosyl compounds"/>
    <property type="evidence" value="ECO:0007669"/>
    <property type="project" value="TreeGrafter"/>
</dbReference>
<protein>
    <recommendedName>
        <fullName evidence="2">cytokinin riboside 5'-monophosphate phosphoribohydrolase</fullName>
        <ecNumber evidence="2">3.2.2.n1</ecNumber>
    </recommendedName>
</protein>
<keyword evidence="3" id="KW-0203">Cytokinin biosynthesis</keyword>
<dbReference type="GO" id="GO:0005829">
    <property type="term" value="C:cytosol"/>
    <property type="evidence" value="ECO:0007669"/>
    <property type="project" value="TreeGrafter"/>
</dbReference>
<dbReference type="EMBL" id="JBCGBO010000005">
    <property type="protein sequence ID" value="KAK9199408.1"/>
    <property type="molecule type" value="Genomic_DNA"/>
</dbReference>
<dbReference type="EC" id="3.2.2.n1" evidence="2"/>
<dbReference type="AlphaFoldDB" id="A0AAP0M8N7"/>
<keyword evidence="8" id="KW-1185">Reference proteome</keyword>
<evidence type="ECO:0000256" key="5">
    <source>
        <dbReference type="ARBA" id="ARBA00047718"/>
    </source>
</evidence>
<dbReference type="PANTHER" id="PTHR31223">
    <property type="entry name" value="LOG FAMILY PROTEIN YJL055W"/>
    <property type="match status" value="1"/>
</dbReference>
<gene>
    <name evidence="7" type="ORF">WN944_014599</name>
</gene>
<sequence length="98" mass="10915">MLNHADAFIFLPGDFATLEALITFASWAHLNIHQKLIGLLNVNNFYDGLITFLNHAIKNYSIPSSAKKLFICAPTANELLDLLQAYKPEPDPMTLALD</sequence>
<evidence type="ECO:0000256" key="3">
    <source>
        <dbReference type="ARBA" id="ARBA00022712"/>
    </source>
</evidence>
<comment type="catalytic activity">
    <reaction evidence="6">
        <text>9-ribosyl-trans-zeatin 5'-phosphate + H2O = trans-zeatin + D-ribose 5-phosphate</text>
        <dbReference type="Rhea" id="RHEA:48564"/>
        <dbReference type="ChEBI" id="CHEBI:15377"/>
        <dbReference type="ChEBI" id="CHEBI:16522"/>
        <dbReference type="ChEBI" id="CHEBI:78346"/>
        <dbReference type="ChEBI" id="CHEBI:87947"/>
        <dbReference type="EC" id="3.2.2.n1"/>
    </reaction>
</comment>